<evidence type="ECO:0000313" key="1">
    <source>
        <dbReference type="EMBL" id="KAK8838121.1"/>
    </source>
</evidence>
<protein>
    <submittedName>
        <fullName evidence="1">Uncharacterized protein</fullName>
    </submittedName>
</protein>
<organism evidence="1 2">
    <name type="scientific">Tritrichomonas musculus</name>
    <dbReference type="NCBI Taxonomy" id="1915356"/>
    <lineage>
        <taxon>Eukaryota</taxon>
        <taxon>Metamonada</taxon>
        <taxon>Parabasalia</taxon>
        <taxon>Tritrichomonadida</taxon>
        <taxon>Tritrichomonadidae</taxon>
        <taxon>Tritrichomonas</taxon>
    </lineage>
</organism>
<comment type="caution">
    <text evidence="1">The sequence shown here is derived from an EMBL/GenBank/DDBJ whole genome shotgun (WGS) entry which is preliminary data.</text>
</comment>
<keyword evidence="2" id="KW-1185">Reference proteome</keyword>
<proteinExistence type="predicted"/>
<reference evidence="1 2" key="1">
    <citation type="submission" date="2024-04" db="EMBL/GenBank/DDBJ databases">
        <title>Tritrichomonas musculus Genome.</title>
        <authorList>
            <person name="Alves-Ferreira E."/>
            <person name="Grigg M."/>
            <person name="Lorenzi H."/>
            <person name="Galac M."/>
        </authorList>
    </citation>
    <scope>NUCLEOTIDE SEQUENCE [LARGE SCALE GENOMIC DNA]</scope>
    <source>
        <strain evidence="1 2">EAF2021</strain>
    </source>
</reference>
<sequence length="109" mass="12384">MSALMTNSCKHLHNTKTPDILVMDLTLYNTDADSYRISITFNVTFNDTLLLITTKQTITSLRSLVFVINVLKIIQLNANVMIIISDLSARLKSQSRMTLKHNSLSLLWK</sequence>
<dbReference type="EMBL" id="JAPFFF010000057">
    <property type="protein sequence ID" value="KAK8838121.1"/>
    <property type="molecule type" value="Genomic_DNA"/>
</dbReference>
<dbReference type="Proteomes" id="UP001470230">
    <property type="component" value="Unassembled WGS sequence"/>
</dbReference>
<accession>A0ABR2GW78</accession>
<evidence type="ECO:0000313" key="2">
    <source>
        <dbReference type="Proteomes" id="UP001470230"/>
    </source>
</evidence>
<name>A0ABR2GW78_9EUKA</name>
<gene>
    <name evidence="1" type="ORF">M9Y10_036074</name>
</gene>